<dbReference type="PANTHER" id="PTHR46986:SF1">
    <property type="entry name" value="ENDORIBONUCLEASE YBEY, CHLOROPLASTIC"/>
    <property type="match status" value="1"/>
</dbReference>
<keyword evidence="8 9" id="KW-0862">Zinc</keyword>
<evidence type="ECO:0000256" key="7">
    <source>
        <dbReference type="ARBA" id="ARBA00022801"/>
    </source>
</evidence>
<dbReference type="EMBL" id="FMPI01000013">
    <property type="protein sequence ID" value="SCT11733.1"/>
    <property type="molecule type" value="Genomic_DNA"/>
</dbReference>
<keyword evidence="9" id="KW-0963">Cytoplasm</keyword>
<feature type="binding site" evidence="9">
    <location>
        <position position="128"/>
    </location>
    <ligand>
        <name>Zn(2+)</name>
        <dbReference type="ChEBI" id="CHEBI:29105"/>
        <note>catalytic</note>
    </ligand>
</feature>
<evidence type="ECO:0000256" key="3">
    <source>
        <dbReference type="ARBA" id="ARBA00022552"/>
    </source>
</evidence>
<dbReference type="GO" id="GO:0004521">
    <property type="term" value="F:RNA endonuclease activity"/>
    <property type="evidence" value="ECO:0007669"/>
    <property type="project" value="UniProtKB-UniRule"/>
</dbReference>
<name>A0A1D4GHA7_9STAP</name>
<protein>
    <recommendedName>
        <fullName evidence="9">Endoribonuclease YbeY</fullName>
        <ecNumber evidence="9">3.1.-.-</ecNumber>
    </recommendedName>
</protein>
<evidence type="ECO:0000256" key="5">
    <source>
        <dbReference type="ARBA" id="ARBA00022723"/>
    </source>
</evidence>
<proteinExistence type="inferred from homology"/>
<dbReference type="SUPFAM" id="SSF55486">
    <property type="entry name" value="Metalloproteases ('zincins'), catalytic domain"/>
    <property type="match status" value="1"/>
</dbReference>
<keyword evidence="3 9" id="KW-0698">rRNA processing</keyword>
<dbReference type="InterPro" id="IPR023091">
    <property type="entry name" value="MetalPrtase_cat_dom_sf_prd"/>
</dbReference>
<dbReference type="GO" id="GO:0008270">
    <property type="term" value="F:zinc ion binding"/>
    <property type="evidence" value="ECO:0007669"/>
    <property type="project" value="UniProtKB-UniRule"/>
</dbReference>
<evidence type="ECO:0000256" key="6">
    <source>
        <dbReference type="ARBA" id="ARBA00022759"/>
    </source>
</evidence>
<reference evidence="10 13" key="1">
    <citation type="submission" date="2016-09" db="EMBL/GenBank/DDBJ databases">
        <authorList>
            <consortium name="Pathogen Informatics"/>
        </authorList>
    </citation>
    <scope>NUCLEOTIDE SEQUENCE [LARGE SCALE GENOMIC DNA]</scope>
    <source>
        <strain evidence="10 13">82B</strain>
    </source>
</reference>
<keyword evidence="10" id="KW-0645">Protease</keyword>
<dbReference type="EC" id="3.1.-.-" evidence="9"/>
<evidence type="ECO:0000256" key="2">
    <source>
        <dbReference type="ARBA" id="ARBA00022517"/>
    </source>
</evidence>
<dbReference type="PANTHER" id="PTHR46986">
    <property type="entry name" value="ENDORIBONUCLEASE YBEY, CHLOROPLASTIC"/>
    <property type="match status" value="1"/>
</dbReference>
<evidence type="ECO:0000256" key="8">
    <source>
        <dbReference type="ARBA" id="ARBA00022833"/>
    </source>
</evidence>
<evidence type="ECO:0000256" key="1">
    <source>
        <dbReference type="ARBA" id="ARBA00010875"/>
    </source>
</evidence>
<keyword evidence="2 9" id="KW-0690">Ribosome biogenesis</keyword>
<organism evidence="10 13">
    <name type="scientific">Staphylococcus caeli</name>
    <dbReference type="NCBI Taxonomy" id="2201815"/>
    <lineage>
        <taxon>Bacteria</taxon>
        <taxon>Bacillati</taxon>
        <taxon>Bacillota</taxon>
        <taxon>Bacilli</taxon>
        <taxon>Bacillales</taxon>
        <taxon>Staphylococcaceae</taxon>
        <taxon>Staphylococcus</taxon>
    </lineage>
</organism>
<dbReference type="GO" id="GO:0005737">
    <property type="term" value="C:cytoplasm"/>
    <property type="evidence" value="ECO:0007669"/>
    <property type="project" value="UniProtKB-SubCell"/>
</dbReference>
<comment type="function">
    <text evidence="9">Single strand-specific metallo-endoribonuclease involved in late-stage 70S ribosome quality control and in maturation of the 3' terminus of the 16S rRNA.</text>
</comment>
<dbReference type="Proteomes" id="UP000095412">
    <property type="component" value="Unassembled WGS sequence"/>
</dbReference>
<sequence>MFTIDFSDHTDLVKDDWFTQIDKLLTFAKEQEEINEEAELSVTFVDKNEIQEINKMYRDKDKVTDVISFALEEDEPEISGLDMPRVLGDIIICTDVAQEQAETYGHSFERELGFLALHGFLHLLGYDHMNEHDEKQMFSRQDQILDAYGLSRD</sequence>
<evidence type="ECO:0000256" key="9">
    <source>
        <dbReference type="HAMAP-Rule" id="MF_00009"/>
    </source>
</evidence>
<dbReference type="RefSeq" id="WP_069995964.1">
    <property type="nucleotide sequence ID" value="NZ_FMPG01000001.1"/>
</dbReference>
<keyword evidence="5 9" id="KW-0479">Metal-binding</keyword>
<keyword evidence="4 9" id="KW-0540">Nuclease</keyword>
<reference evidence="11 12" key="2">
    <citation type="submission" date="2016-09" db="EMBL/GenBank/DDBJ databases">
        <authorList>
            <consortium name="Pathogen Informatics"/>
            <person name="Sun Q."/>
            <person name="Inoue M."/>
        </authorList>
    </citation>
    <scope>NUCLEOTIDE SEQUENCE [LARGE SCALE GENOMIC DNA]</scope>
    <source>
        <strain evidence="11 12">82C</strain>
    </source>
</reference>
<dbReference type="OrthoDB" id="9807740at2"/>
<keyword evidence="12" id="KW-1185">Reference proteome</keyword>
<evidence type="ECO:0000256" key="4">
    <source>
        <dbReference type="ARBA" id="ARBA00022722"/>
    </source>
</evidence>
<dbReference type="GO" id="GO:0006508">
    <property type="term" value="P:proteolysis"/>
    <property type="evidence" value="ECO:0007669"/>
    <property type="project" value="UniProtKB-KW"/>
</dbReference>
<dbReference type="AlphaFoldDB" id="A0A1D4GHA7"/>
<evidence type="ECO:0000313" key="12">
    <source>
        <dbReference type="Proteomes" id="UP000095412"/>
    </source>
</evidence>
<dbReference type="Proteomes" id="UP000095768">
    <property type="component" value="Unassembled WGS sequence"/>
</dbReference>
<dbReference type="GO" id="GO:0006364">
    <property type="term" value="P:rRNA processing"/>
    <property type="evidence" value="ECO:0007669"/>
    <property type="project" value="UniProtKB-UniRule"/>
</dbReference>
<dbReference type="NCBIfam" id="TIGR00043">
    <property type="entry name" value="rRNA maturation RNase YbeY"/>
    <property type="match status" value="1"/>
</dbReference>
<keyword evidence="6 9" id="KW-0255">Endonuclease</keyword>
<comment type="cofactor">
    <cofactor evidence="9">
        <name>Zn(2+)</name>
        <dbReference type="ChEBI" id="CHEBI:29105"/>
    </cofactor>
    <text evidence="9">Binds 1 zinc ion.</text>
</comment>
<evidence type="ECO:0000313" key="10">
    <source>
        <dbReference type="EMBL" id="SCS24295.1"/>
    </source>
</evidence>
<accession>A0A1D4GHA7</accession>
<dbReference type="InterPro" id="IPR020549">
    <property type="entry name" value="YbeY_CS"/>
</dbReference>
<dbReference type="Pfam" id="PF02130">
    <property type="entry name" value="YbeY"/>
    <property type="match status" value="1"/>
</dbReference>
<comment type="subcellular location">
    <subcellularLocation>
        <location evidence="9">Cytoplasm</location>
    </subcellularLocation>
</comment>
<dbReference type="HAMAP" id="MF_00009">
    <property type="entry name" value="Endoribonucl_YbeY"/>
    <property type="match status" value="1"/>
</dbReference>
<dbReference type="GO" id="GO:0004222">
    <property type="term" value="F:metalloendopeptidase activity"/>
    <property type="evidence" value="ECO:0007669"/>
    <property type="project" value="InterPro"/>
</dbReference>
<keyword evidence="7 9" id="KW-0378">Hydrolase</keyword>
<gene>
    <name evidence="9" type="primary">ybeY</name>
    <name evidence="10" type="ORF">SAMEA2297795_00058</name>
    <name evidence="11" type="ORF">SAMEA2297796_01774</name>
</gene>
<dbReference type="InterPro" id="IPR002036">
    <property type="entry name" value="YbeY"/>
</dbReference>
<evidence type="ECO:0000313" key="11">
    <source>
        <dbReference type="EMBL" id="SCT11733.1"/>
    </source>
</evidence>
<dbReference type="EMBL" id="FMPG01000001">
    <property type="protein sequence ID" value="SCS24295.1"/>
    <property type="molecule type" value="Genomic_DNA"/>
</dbReference>
<feature type="binding site" evidence="9">
    <location>
        <position position="118"/>
    </location>
    <ligand>
        <name>Zn(2+)</name>
        <dbReference type="ChEBI" id="CHEBI:29105"/>
        <note>catalytic</note>
    </ligand>
</feature>
<comment type="similarity">
    <text evidence="1 9">Belongs to the endoribonuclease YbeY family.</text>
</comment>
<keyword evidence="10" id="KW-0482">Metalloprotease</keyword>
<evidence type="ECO:0000313" key="13">
    <source>
        <dbReference type="Proteomes" id="UP000095768"/>
    </source>
</evidence>
<dbReference type="Gene3D" id="3.40.390.30">
    <property type="entry name" value="Metalloproteases ('zincins'), catalytic domain"/>
    <property type="match status" value="1"/>
</dbReference>
<feature type="binding site" evidence="9">
    <location>
        <position position="122"/>
    </location>
    <ligand>
        <name>Zn(2+)</name>
        <dbReference type="ChEBI" id="CHEBI:29105"/>
        <note>catalytic</note>
    </ligand>
</feature>
<dbReference type="PROSITE" id="PS01306">
    <property type="entry name" value="UPF0054"/>
    <property type="match status" value="1"/>
</dbReference>